<dbReference type="Proteomes" id="UP000038045">
    <property type="component" value="Unplaced"/>
</dbReference>
<dbReference type="WBParaSite" id="PTRK_0001393700.1">
    <property type="protein sequence ID" value="PTRK_0001393700.1"/>
    <property type="gene ID" value="PTRK_0001393700"/>
</dbReference>
<organism evidence="1 2">
    <name type="scientific">Parastrongyloides trichosuri</name>
    <name type="common">Possum-specific nematode worm</name>
    <dbReference type="NCBI Taxonomy" id="131310"/>
    <lineage>
        <taxon>Eukaryota</taxon>
        <taxon>Metazoa</taxon>
        <taxon>Ecdysozoa</taxon>
        <taxon>Nematoda</taxon>
        <taxon>Chromadorea</taxon>
        <taxon>Rhabditida</taxon>
        <taxon>Tylenchina</taxon>
        <taxon>Panagrolaimomorpha</taxon>
        <taxon>Strongyloidoidea</taxon>
        <taxon>Strongyloididae</taxon>
        <taxon>Parastrongyloides</taxon>
    </lineage>
</organism>
<evidence type="ECO:0000313" key="1">
    <source>
        <dbReference type="Proteomes" id="UP000038045"/>
    </source>
</evidence>
<evidence type="ECO:0000313" key="2">
    <source>
        <dbReference type="WBParaSite" id="PTRK_0001393700.1"/>
    </source>
</evidence>
<name>A0A0N4ZYS0_PARTI</name>
<accession>A0A0N4ZYS0</accession>
<protein>
    <submittedName>
        <fullName evidence="2">Uncharacterized protein</fullName>
    </submittedName>
</protein>
<dbReference type="AlphaFoldDB" id="A0A0N4ZYS0"/>
<proteinExistence type="predicted"/>
<keyword evidence="1" id="KW-1185">Reference proteome</keyword>
<sequence length="172" mass="20343">MDKDLDFLELDNSIAIYGNQKIMKKMSSEAKSVLEDKLRMILISHIYERKYNKIPEEFQKLNYKEIKEIFVPQIAGGINVVHFLKFIDKWQKRRAENKTNLKSMLQLVNYNKVILPDLINYVQSVLCKNGEPKTSGLTEFEKFLILLTLDSMKREEKKRNISKNRKRINSDN</sequence>
<reference evidence="2" key="1">
    <citation type="submission" date="2017-02" db="UniProtKB">
        <authorList>
            <consortium name="WormBaseParasite"/>
        </authorList>
    </citation>
    <scope>IDENTIFICATION</scope>
</reference>